<sequence>MLNEDTEKCESGLFKKCNDTKQASSFVIQNPFEFPRQQNYEIPEPEVVQFRASQRLLYPNEASTANSAGMNDENITRAERLRRGKRFLGKRTGIELGNLQAVGKQFY</sequence>
<dbReference type="AlphaFoldDB" id="A0A914R073"/>
<protein>
    <submittedName>
        <fullName evidence="2">Uncharacterized protein</fullName>
    </submittedName>
</protein>
<accession>A0A914R073</accession>
<dbReference type="Proteomes" id="UP000887578">
    <property type="component" value="Unplaced"/>
</dbReference>
<evidence type="ECO:0000313" key="2">
    <source>
        <dbReference type="WBParaSite" id="PDA_v2.g9605.t1"/>
    </source>
</evidence>
<dbReference type="WBParaSite" id="PDA_v2.g9605.t1">
    <property type="protein sequence ID" value="PDA_v2.g9605.t1"/>
    <property type="gene ID" value="PDA_v2.g9605"/>
</dbReference>
<organism evidence="1 2">
    <name type="scientific">Panagrolaimus davidi</name>
    <dbReference type="NCBI Taxonomy" id="227884"/>
    <lineage>
        <taxon>Eukaryota</taxon>
        <taxon>Metazoa</taxon>
        <taxon>Ecdysozoa</taxon>
        <taxon>Nematoda</taxon>
        <taxon>Chromadorea</taxon>
        <taxon>Rhabditida</taxon>
        <taxon>Tylenchina</taxon>
        <taxon>Panagrolaimomorpha</taxon>
        <taxon>Panagrolaimoidea</taxon>
        <taxon>Panagrolaimidae</taxon>
        <taxon>Panagrolaimus</taxon>
    </lineage>
</organism>
<reference evidence="2" key="1">
    <citation type="submission" date="2022-11" db="UniProtKB">
        <authorList>
            <consortium name="WormBaseParasite"/>
        </authorList>
    </citation>
    <scope>IDENTIFICATION</scope>
</reference>
<keyword evidence="1" id="KW-1185">Reference proteome</keyword>
<name>A0A914R073_9BILA</name>
<evidence type="ECO:0000313" key="1">
    <source>
        <dbReference type="Proteomes" id="UP000887578"/>
    </source>
</evidence>
<proteinExistence type="predicted"/>